<keyword evidence="2 8" id="KW-0813">Transport</keyword>
<dbReference type="AlphaFoldDB" id="A0A918TNC1"/>
<reference evidence="11" key="1">
    <citation type="journal article" date="2014" name="Int. J. Syst. Evol. Microbiol.">
        <title>Complete genome sequence of Corynebacterium casei LMG S-19264T (=DSM 44701T), isolated from a smear-ripened cheese.</title>
        <authorList>
            <consortium name="US DOE Joint Genome Institute (JGI-PGF)"/>
            <person name="Walter F."/>
            <person name="Albersmeier A."/>
            <person name="Kalinowski J."/>
            <person name="Ruckert C."/>
        </authorList>
    </citation>
    <scope>NUCLEOTIDE SEQUENCE</scope>
    <source>
        <strain evidence="11">KCTC 12988</strain>
    </source>
</reference>
<dbReference type="PANTHER" id="PTHR30625">
    <property type="entry name" value="PROTEIN TOLQ"/>
    <property type="match status" value="1"/>
</dbReference>
<dbReference type="GO" id="GO:0005886">
    <property type="term" value="C:plasma membrane"/>
    <property type="evidence" value="ECO:0007669"/>
    <property type="project" value="UniProtKB-SubCell"/>
</dbReference>
<keyword evidence="12" id="KW-1185">Reference proteome</keyword>
<keyword evidence="3" id="KW-1003">Cell membrane</keyword>
<keyword evidence="7 9" id="KW-0472">Membrane</keyword>
<keyword evidence="6 9" id="KW-1133">Transmembrane helix</keyword>
<accession>A0A918TNC1</accession>
<dbReference type="GO" id="GO:0017038">
    <property type="term" value="P:protein import"/>
    <property type="evidence" value="ECO:0007669"/>
    <property type="project" value="TreeGrafter"/>
</dbReference>
<dbReference type="PANTHER" id="PTHR30625:SF15">
    <property type="entry name" value="BIOPOLYMER TRANSPORT PROTEIN EXBB"/>
    <property type="match status" value="1"/>
</dbReference>
<protein>
    <submittedName>
        <fullName evidence="11">Biopolymer transporter ExbB</fullName>
    </submittedName>
</protein>
<evidence type="ECO:0000256" key="8">
    <source>
        <dbReference type="RuleBase" id="RU004057"/>
    </source>
</evidence>
<dbReference type="InterPro" id="IPR050790">
    <property type="entry name" value="ExbB/TolQ_transport"/>
</dbReference>
<keyword evidence="5 8" id="KW-0653">Protein transport</keyword>
<evidence type="ECO:0000256" key="2">
    <source>
        <dbReference type="ARBA" id="ARBA00022448"/>
    </source>
</evidence>
<keyword evidence="4 9" id="KW-0812">Transmembrane</keyword>
<dbReference type="InterPro" id="IPR002898">
    <property type="entry name" value="MotA_ExbB_proton_chnl"/>
</dbReference>
<evidence type="ECO:0000256" key="6">
    <source>
        <dbReference type="ARBA" id="ARBA00022989"/>
    </source>
</evidence>
<evidence type="ECO:0000256" key="4">
    <source>
        <dbReference type="ARBA" id="ARBA00022692"/>
    </source>
</evidence>
<feature type="domain" description="MotA/TolQ/ExbB proton channel" evidence="10">
    <location>
        <begin position="81"/>
        <end position="187"/>
    </location>
</feature>
<sequence length="226" mass="24545">MRELLESGGPVLWVQLVLAFLGLVLILERLLFFQTVKSSVPDLLRGLQVHIAKQAFSEALYEAGRERGPAARVAHSVLVRHSLPRTNLCEVAEESVKIEVPRIERNLRTLLAVAMMAPLTGLLGTALGLLDVFGNVVEVGSTVAQATLARGIFESLVTTVVGLAIATASYGFYLVLLGKARSLLGDLERTGIEMVNLIMDAREQVDVVLMREQVAESVSRRASKQS</sequence>
<feature type="transmembrane region" description="Helical" evidence="9">
    <location>
        <begin position="12"/>
        <end position="32"/>
    </location>
</feature>
<comment type="caution">
    <text evidence="11">The sequence shown here is derived from an EMBL/GenBank/DDBJ whole genome shotgun (WGS) entry which is preliminary data.</text>
</comment>
<evidence type="ECO:0000256" key="1">
    <source>
        <dbReference type="ARBA" id="ARBA00004651"/>
    </source>
</evidence>
<feature type="transmembrane region" description="Helical" evidence="9">
    <location>
        <begin position="152"/>
        <end position="176"/>
    </location>
</feature>
<dbReference type="Proteomes" id="UP000644507">
    <property type="component" value="Unassembled WGS sequence"/>
</dbReference>
<evidence type="ECO:0000256" key="3">
    <source>
        <dbReference type="ARBA" id="ARBA00022475"/>
    </source>
</evidence>
<evidence type="ECO:0000313" key="12">
    <source>
        <dbReference type="Proteomes" id="UP000644507"/>
    </source>
</evidence>
<feature type="transmembrane region" description="Helical" evidence="9">
    <location>
        <begin position="110"/>
        <end position="132"/>
    </location>
</feature>
<dbReference type="Pfam" id="PF01618">
    <property type="entry name" value="MotA_ExbB"/>
    <property type="match status" value="1"/>
</dbReference>
<proteinExistence type="inferred from homology"/>
<dbReference type="RefSeq" id="WP_189570061.1">
    <property type="nucleotide sequence ID" value="NZ_BMXI01000009.1"/>
</dbReference>
<comment type="subcellular location">
    <subcellularLocation>
        <location evidence="1">Cell membrane</location>
        <topology evidence="1">Multi-pass membrane protein</topology>
    </subcellularLocation>
    <subcellularLocation>
        <location evidence="8">Membrane</location>
        <topology evidence="8">Multi-pass membrane protein</topology>
    </subcellularLocation>
</comment>
<evidence type="ECO:0000256" key="7">
    <source>
        <dbReference type="ARBA" id="ARBA00023136"/>
    </source>
</evidence>
<dbReference type="EMBL" id="BMXI01000009">
    <property type="protein sequence ID" value="GHC55438.1"/>
    <property type="molecule type" value="Genomic_DNA"/>
</dbReference>
<evidence type="ECO:0000259" key="10">
    <source>
        <dbReference type="Pfam" id="PF01618"/>
    </source>
</evidence>
<gene>
    <name evidence="11" type="ORF">GCM10007100_22520</name>
</gene>
<evidence type="ECO:0000256" key="9">
    <source>
        <dbReference type="SAM" id="Phobius"/>
    </source>
</evidence>
<organism evidence="11 12">
    <name type="scientific">Roseibacillus persicicus</name>
    <dbReference type="NCBI Taxonomy" id="454148"/>
    <lineage>
        <taxon>Bacteria</taxon>
        <taxon>Pseudomonadati</taxon>
        <taxon>Verrucomicrobiota</taxon>
        <taxon>Verrucomicrobiia</taxon>
        <taxon>Verrucomicrobiales</taxon>
        <taxon>Verrucomicrobiaceae</taxon>
        <taxon>Roseibacillus</taxon>
    </lineage>
</organism>
<comment type="similarity">
    <text evidence="8">Belongs to the exbB/tolQ family.</text>
</comment>
<evidence type="ECO:0000256" key="5">
    <source>
        <dbReference type="ARBA" id="ARBA00022927"/>
    </source>
</evidence>
<name>A0A918TNC1_9BACT</name>
<reference evidence="11" key="2">
    <citation type="submission" date="2020-09" db="EMBL/GenBank/DDBJ databases">
        <authorList>
            <person name="Sun Q."/>
            <person name="Kim S."/>
        </authorList>
    </citation>
    <scope>NUCLEOTIDE SEQUENCE</scope>
    <source>
        <strain evidence="11">KCTC 12988</strain>
    </source>
</reference>
<evidence type="ECO:0000313" key="11">
    <source>
        <dbReference type="EMBL" id="GHC55438.1"/>
    </source>
</evidence>